<sequence>MAPESCPLQVRRCRRQNSRTRRLCGGGIPGCVGQCMAAGRLRRVSGAGWDLGGGHKRVERRRDTRFEVCSPCARGEGRRLKERHWGLAEVTVQMAALTGFLGQRTSRG</sequence>
<proteinExistence type="predicted"/>
<organism evidence="1 2">
    <name type="scientific">Phaeosphaeria nodorum (strain SN15 / ATCC MYA-4574 / FGSC 10173)</name>
    <name type="common">Glume blotch fungus</name>
    <name type="synonym">Parastagonospora nodorum</name>
    <dbReference type="NCBI Taxonomy" id="321614"/>
    <lineage>
        <taxon>Eukaryota</taxon>
        <taxon>Fungi</taxon>
        <taxon>Dikarya</taxon>
        <taxon>Ascomycota</taxon>
        <taxon>Pezizomycotina</taxon>
        <taxon>Dothideomycetes</taxon>
        <taxon>Pleosporomycetidae</taxon>
        <taxon>Pleosporales</taxon>
        <taxon>Pleosporineae</taxon>
        <taxon>Phaeosphaeriaceae</taxon>
        <taxon>Parastagonospora</taxon>
    </lineage>
</organism>
<evidence type="ECO:0000313" key="1">
    <source>
        <dbReference type="EMBL" id="QRC93343.1"/>
    </source>
</evidence>
<dbReference type="EMBL" id="CP069025">
    <property type="protein sequence ID" value="QRC93343.1"/>
    <property type="molecule type" value="Genomic_DNA"/>
</dbReference>
<dbReference type="VEuPathDB" id="FungiDB:JI435_403660"/>
<reference evidence="2" key="1">
    <citation type="journal article" date="2021" name="BMC Genomics">
        <title>Chromosome-level genome assembly and manually-curated proteome of model necrotroph Parastagonospora nodorum Sn15 reveals a genome-wide trove of candidate effector homologs, and redundancy of virulence-related functions within an accessory chromosome.</title>
        <authorList>
            <person name="Bertazzoni S."/>
            <person name="Jones D.A.B."/>
            <person name="Phan H.T."/>
            <person name="Tan K.-C."/>
            <person name="Hane J.K."/>
        </authorList>
    </citation>
    <scope>NUCLEOTIDE SEQUENCE [LARGE SCALE GENOMIC DNA]</scope>
    <source>
        <strain evidence="2">SN15 / ATCC MYA-4574 / FGSC 10173)</strain>
    </source>
</reference>
<keyword evidence="2" id="KW-1185">Reference proteome</keyword>
<gene>
    <name evidence="1" type="ORF">JI435_403660</name>
</gene>
<dbReference type="AlphaFoldDB" id="A0A7U2HWM1"/>
<evidence type="ECO:0000313" key="2">
    <source>
        <dbReference type="Proteomes" id="UP000663193"/>
    </source>
</evidence>
<accession>A0A7U2HWM1</accession>
<dbReference type="Proteomes" id="UP000663193">
    <property type="component" value="Chromosome 3"/>
</dbReference>
<name>A0A7U2HWM1_PHANO</name>
<protein>
    <submittedName>
        <fullName evidence="1">Uncharacterized protein</fullName>
    </submittedName>
</protein>